<evidence type="ECO:0000313" key="5">
    <source>
        <dbReference type="Proteomes" id="UP000282529"/>
    </source>
</evidence>
<feature type="transmembrane region" description="Helical" evidence="3">
    <location>
        <begin position="438"/>
        <end position="461"/>
    </location>
</feature>
<feature type="transmembrane region" description="Helical" evidence="3">
    <location>
        <begin position="271"/>
        <end position="292"/>
    </location>
</feature>
<dbReference type="PANTHER" id="PTHR22550:SF5">
    <property type="entry name" value="LEUCINE ZIPPER PROTEIN 4"/>
    <property type="match status" value="1"/>
</dbReference>
<dbReference type="Proteomes" id="UP000282529">
    <property type="component" value="Unassembled WGS sequence"/>
</dbReference>
<feature type="transmembrane region" description="Helical" evidence="3">
    <location>
        <begin position="408"/>
        <end position="426"/>
    </location>
</feature>
<keyword evidence="2 3" id="KW-0472">Membrane</keyword>
<accession>A0A3N9NWF8</accession>
<dbReference type="PANTHER" id="PTHR22550">
    <property type="entry name" value="SPORE GERMINATION PROTEIN"/>
    <property type="match status" value="1"/>
</dbReference>
<dbReference type="GO" id="GO:0016020">
    <property type="term" value="C:membrane"/>
    <property type="evidence" value="ECO:0007669"/>
    <property type="project" value="InterPro"/>
</dbReference>
<reference evidence="4 5" key="1">
    <citation type="submission" date="2018-11" db="EMBL/GenBank/DDBJ databases">
        <title>Genome sequence of strain 7197.</title>
        <authorList>
            <person name="Gao J."/>
            <person name="Sun J."/>
        </authorList>
    </citation>
    <scope>NUCLEOTIDE SEQUENCE [LARGE SCALE GENOMIC DNA]</scope>
    <source>
        <strain evidence="4 5">7197</strain>
    </source>
</reference>
<dbReference type="InterPro" id="IPR050768">
    <property type="entry name" value="UPF0353/GerABKA_families"/>
</dbReference>
<proteinExistence type="inferred from homology"/>
<keyword evidence="3" id="KW-1133">Transmembrane helix</keyword>
<protein>
    <submittedName>
        <fullName evidence="4">Spore germination protein</fullName>
    </submittedName>
</protein>
<comment type="caution">
    <text evidence="4">The sequence shown here is derived from an EMBL/GenBank/DDBJ whole genome shotgun (WGS) entry which is preliminary data.</text>
</comment>
<dbReference type="EMBL" id="RQPI01000022">
    <property type="protein sequence ID" value="RQW08278.1"/>
    <property type="molecule type" value="Genomic_DNA"/>
</dbReference>
<evidence type="ECO:0000256" key="2">
    <source>
        <dbReference type="ARBA" id="ARBA00023136"/>
    </source>
</evidence>
<dbReference type="GO" id="GO:0009847">
    <property type="term" value="P:spore germination"/>
    <property type="evidence" value="ECO:0007669"/>
    <property type="project" value="InterPro"/>
</dbReference>
<dbReference type="OrthoDB" id="1726708at2"/>
<comment type="similarity">
    <text evidence="1">Belongs to the GerABKA family.</text>
</comment>
<keyword evidence="3" id="KW-0812">Transmembrane</keyword>
<evidence type="ECO:0000256" key="1">
    <source>
        <dbReference type="ARBA" id="ARBA00005278"/>
    </source>
</evidence>
<name>A0A3N9NWF8_9BACL</name>
<organism evidence="4 5">
    <name type="scientific">Paenibacillus rhizophilus</name>
    <dbReference type="NCBI Taxonomy" id="1850366"/>
    <lineage>
        <taxon>Bacteria</taxon>
        <taxon>Bacillati</taxon>
        <taxon>Bacillota</taxon>
        <taxon>Bacilli</taxon>
        <taxon>Bacillales</taxon>
        <taxon>Paenibacillaceae</taxon>
        <taxon>Paenibacillus</taxon>
    </lineage>
</organism>
<dbReference type="InterPro" id="IPR004995">
    <property type="entry name" value="Spore_Ger"/>
</dbReference>
<evidence type="ECO:0000256" key="3">
    <source>
        <dbReference type="SAM" id="Phobius"/>
    </source>
</evidence>
<dbReference type="AlphaFoldDB" id="A0A3N9NWF8"/>
<feature type="transmembrane region" description="Helical" evidence="3">
    <location>
        <begin position="313"/>
        <end position="332"/>
    </location>
</feature>
<keyword evidence="5" id="KW-1185">Reference proteome</keyword>
<gene>
    <name evidence="4" type="ORF">EH198_22695</name>
</gene>
<evidence type="ECO:0000313" key="4">
    <source>
        <dbReference type="EMBL" id="RQW08278.1"/>
    </source>
</evidence>
<sequence length="524" mass="58830">MGDFCMNQKFISKQETQYSDDHLIQLTTDITQNKQIFTNIFENCSDVVFQSFEIKDHTHLLVIYIEELIDTKHFESVILKPLMYEDQPNGLGNLSSIRQLFQEQITSALGAKTLCKVTDITQQVLRGHVAVLAQGENKALLVNVLNLEKRGLEEPSSELVIRGPKEAFIENIASNLALLRKRLRTPRLKIEKFTIGELSQTDLAIAYINGIATNSIIEEVRKRVSSIQIDGVMESGYIEEFIEDLPFSPFPQVHNTERPDVVASMLLEGKVAIFVDTTPFVLIIPMTFWSALQSSEDYYERFMLSTSIRWIRYLFLLIALFLPSLYVALTTYHQEMIPTSLLISIAIARENVPFPALVEALIMEIVFEALREAGVRLPRAVSQAMSIVGALVIGQAAVQAGIVSTPMVIVVAITGIANFTIPRFNFGNAIRLLRFPMIILAGTLGLYGVLLGILTLLLHVASLRSFGVPYFSPISPLSLGDLKDVVIRKPWWAMNFRERIIRNLNPKRIPEGQKPSPKRGKDGN</sequence>
<dbReference type="Pfam" id="PF03323">
    <property type="entry name" value="GerA"/>
    <property type="match status" value="1"/>
</dbReference>
<dbReference type="PIRSF" id="PIRSF005690">
    <property type="entry name" value="GerBA"/>
    <property type="match status" value="1"/>
</dbReference>